<dbReference type="Proteomes" id="UP000265692">
    <property type="component" value="Unassembled WGS sequence"/>
</dbReference>
<proteinExistence type="inferred from homology"/>
<dbReference type="Pfam" id="PF02537">
    <property type="entry name" value="CRCB"/>
    <property type="match status" value="1"/>
</dbReference>
<keyword evidence="5 10" id="KW-0472">Membrane</keyword>
<feature type="transmembrane region" description="Helical" evidence="10">
    <location>
        <begin position="47"/>
        <end position="69"/>
    </location>
</feature>
<dbReference type="AlphaFoldDB" id="A0A396SBL5"/>
<dbReference type="GO" id="GO:0062054">
    <property type="term" value="F:fluoride channel activity"/>
    <property type="evidence" value="ECO:0007669"/>
    <property type="project" value="UniProtKB-UniRule"/>
</dbReference>
<feature type="binding site" evidence="10">
    <location>
        <position position="89"/>
    </location>
    <ligand>
        <name>Na(+)</name>
        <dbReference type="ChEBI" id="CHEBI:29101"/>
        <note>structural</note>
    </ligand>
</feature>
<evidence type="ECO:0000256" key="3">
    <source>
        <dbReference type="ARBA" id="ARBA00022692"/>
    </source>
</evidence>
<feature type="transmembrane region" description="Helical" evidence="10">
    <location>
        <begin position="106"/>
        <end position="130"/>
    </location>
</feature>
<dbReference type="HAMAP" id="MF_00454">
    <property type="entry name" value="FluC"/>
    <property type="match status" value="1"/>
</dbReference>
<gene>
    <name evidence="10" type="primary">fluC</name>
    <name evidence="10" type="synonym">crcB</name>
    <name evidence="11" type="ORF">D1B33_05940</name>
</gene>
<keyword evidence="3 10" id="KW-0812">Transmembrane</keyword>
<dbReference type="GO" id="GO:0005886">
    <property type="term" value="C:plasma membrane"/>
    <property type="evidence" value="ECO:0007669"/>
    <property type="project" value="UniProtKB-SubCell"/>
</dbReference>
<reference evidence="11 12" key="1">
    <citation type="submission" date="2018-08" db="EMBL/GenBank/DDBJ databases">
        <title>Lysinibacillus sp. YLB-03 draft genome sequence.</title>
        <authorList>
            <person name="Yu L."/>
        </authorList>
    </citation>
    <scope>NUCLEOTIDE SEQUENCE [LARGE SCALE GENOMIC DNA]</scope>
    <source>
        <strain evidence="11 12">YLB-03</strain>
    </source>
</reference>
<keyword evidence="12" id="KW-1185">Reference proteome</keyword>
<dbReference type="EMBL" id="QWEI01000002">
    <property type="protein sequence ID" value="RHW38420.1"/>
    <property type="molecule type" value="Genomic_DNA"/>
</dbReference>
<keyword evidence="10" id="KW-0479">Metal-binding</keyword>
<evidence type="ECO:0000256" key="5">
    <source>
        <dbReference type="ARBA" id="ARBA00023136"/>
    </source>
</evidence>
<evidence type="ECO:0000256" key="10">
    <source>
        <dbReference type="HAMAP-Rule" id="MF_00454"/>
    </source>
</evidence>
<comment type="similarity">
    <text evidence="7 10">Belongs to the fluoride channel Fluc/FEX (TC 1.A.43) family.</text>
</comment>
<comment type="subcellular location">
    <subcellularLocation>
        <location evidence="1 10">Cell membrane</location>
        <topology evidence="1 10">Multi-pass membrane protein</topology>
    </subcellularLocation>
</comment>
<evidence type="ECO:0000256" key="8">
    <source>
        <dbReference type="ARBA" id="ARBA00035585"/>
    </source>
</evidence>
<feature type="transmembrane region" description="Helical" evidence="10">
    <location>
        <begin position="21"/>
        <end position="41"/>
    </location>
</feature>
<dbReference type="GO" id="GO:0140114">
    <property type="term" value="P:cellular detoxification of fluoride"/>
    <property type="evidence" value="ECO:0007669"/>
    <property type="project" value="UniProtKB-UniRule"/>
</dbReference>
<sequence length="139" mass="15809">MAFCRESIRVSVCMIVGENDVGNLMQVFLGGMIGSVLRYAIQLYTGSSAMLWIVNIIGSFILGSLNGYFEKKESKFKLFFTTGMLGAFTTFSSFTQQWFRELQEHFLSGIIYAVCMTFLCFTAAFMGYLWNRGNRKWNG</sequence>
<organism evidence="11 12">
    <name type="scientific">Ureibacillus yapensis</name>
    <dbReference type="NCBI Taxonomy" id="2304605"/>
    <lineage>
        <taxon>Bacteria</taxon>
        <taxon>Bacillati</taxon>
        <taxon>Bacillota</taxon>
        <taxon>Bacilli</taxon>
        <taxon>Bacillales</taxon>
        <taxon>Caryophanaceae</taxon>
        <taxon>Ureibacillus</taxon>
    </lineage>
</organism>
<evidence type="ECO:0000256" key="2">
    <source>
        <dbReference type="ARBA" id="ARBA00022475"/>
    </source>
</evidence>
<comment type="catalytic activity">
    <reaction evidence="8">
        <text>fluoride(in) = fluoride(out)</text>
        <dbReference type="Rhea" id="RHEA:76159"/>
        <dbReference type="ChEBI" id="CHEBI:17051"/>
    </reaction>
    <physiologicalReaction direction="left-to-right" evidence="8">
        <dbReference type="Rhea" id="RHEA:76160"/>
    </physiologicalReaction>
</comment>
<comment type="function">
    <text evidence="9 10">Fluoride-specific ion channel. Important for reducing fluoride concentration in the cell, thus reducing its toxicity.</text>
</comment>
<dbReference type="InterPro" id="IPR003691">
    <property type="entry name" value="FluC"/>
</dbReference>
<evidence type="ECO:0000256" key="6">
    <source>
        <dbReference type="ARBA" id="ARBA00023303"/>
    </source>
</evidence>
<dbReference type="GO" id="GO:0046872">
    <property type="term" value="F:metal ion binding"/>
    <property type="evidence" value="ECO:0007669"/>
    <property type="project" value="UniProtKB-KW"/>
</dbReference>
<comment type="caution">
    <text evidence="11">The sequence shown here is derived from an EMBL/GenBank/DDBJ whole genome shotgun (WGS) entry which is preliminary data.</text>
</comment>
<keyword evidence="6 10" id="KW-0407">Ion channel</keyword>
<evidence type="ECO:0000256" key="4">
    <source>
        <dbReference type="ARBA" id="ARBA00022989"/>
    </source>
</evidence>
<comment type="activity regulation">
    <text evidence="10">Na(+) is not transported, but it plays an essential structural role and its presence is essential for fluoride channel function.</text>
</comment>
<keyword evidence="2 10" id="KW-1003">Cell membrane</keyword>
<feature type="binding site" evidence="10">
    <location>
        <position position="86"/>
    </location>
    <ligand>
        <name>Na(+)</name>
        <dbReference type="ChEBI" id="CHEBI:29101"/>
        <note>structural</note>
    </ligand>
</feature>
<keyword evidence="10" id="KW-0813">Transport</keyword>
<protein>
    <recommendedName>
        <fullName evidence="10">Fluoride-specific ion channel FluC</fullName>
    </recommendedName>
</protein>
<keyword evidence="4 10" id="KW-1133">Transmembrane helix</keyword>
<keyword evidence="10" id="KW-0915">Sodium</keyword>
<evidence type="ECO:0000256" key="1">
    <source>
        <dbReference type="ARBA" id="ARBA00004651"/>
    </source>
</evidence>
<keyword evidence="10" id="KW-0406">Ion transport</keyword>
<feature type="transmembrane region" description="Helical" evidence="10">
    <location>
        <begin position="76"/>
        <end position="94"/>
    </location>
</feature>
<evidence type="ECO:0000313" key="11">
    <source>
        <dbReference type="EMBL" id="RHW38420.1"/>
    </source>
</evidence>
<accession>A0A396SBL5</accession>
<evidence type="ECO:0000313" key="12">
    <source>
        <dbReference type="Proteomes" id="UP000265692"/>
    </source>
</evidence>
<name>A0A396SBL5_9BACL</name>
<evidence type="ECO:0000256" key="9">
    <source>
        <dbReference type="ARBA" id="ARBA00049940"/>
    </source>
</evidence>
<evidence type="ECO:0000256" key="7">
    <source>
        <dbReference type="ARBA" id="ARBA00035120"/>
    </source>
</evidence>